<reference evidence="1 2" key="1">
    <citation type="submission" date="2021-02" db="EMBL/GenBank/DDBJ databases">
        <title>De Novo genome assembly of isolated myxobacteria.</title>
        <authorList>
            <person name="Stevens D.C."/>
        </authorList>
    </citation>
    <scope>NUCLEOTIDE SEQUENCE [LARGE SCALE GENOMIC DNA]</scope>
    <source>
        <strain evidence="2">SCPEA02</strain>
    </source>
</reference>
<accession>A0ABX7NNF2</accession>
<sequence>MEVQRALNRDFQQGLLTRDECMFTGHFVFRILIERVARRVGHTRIEDILADAEFHAAFVANADQQGLSPRQALAWTESALSNARREWHFVAQDLGGQHHFTVSPALAARLGGPSTGKLPCPTLRLPVPALLLRVPPEAGLRLPHERQSMAVTEIYAVETAPPRHRWHLWLCAPIDSKLVATEYLQFDLSPQATLDGTTADLRRQHGPRSSRYWMNCCYFLAGAARYLAEGGPRQEVCYDEAAYELGRQLEALPPDAHAKRAEFAERLRRSGPGYYTLLTDPLASH</sequence>
<dbReference type="Proteomes" id="UP000662747">
    <property type="component" value="Chromosome"/>
</dbReference>
<keyword evidence="2" id="KW-1185">Reference proteome</keyword>
<protein>
    <submittedName>
        <fullName evidence="1">Uncharacterized protein</fullName>
    </submittedName>
</protein>
<proteinExistence type="predicted"/>
<name>A0ABX7NNF2_9BACT</name>
<gene>
    <name evidence="1" type="ORF">JY651_33670</name>
</gene>
<organism evidence="1 2">
    <name type="scientific">Pyxidicoccus parkwayensis</name>
    <dbReference type="NCBI Taxonomy" id="2813578"/>
    <lineage>
        <taxon>Bacteria</taxon>
        <taxon>Pseudomonadati</taxon>
        <taxon>Myxococcota</taxon>
        <taxon>Myxococcia</taxon>
        <taxon>Myxococcales</taxon>
        <taxon>Cystobacterineae</taxon>
        <taxon>Myxococcaceae</taxon>
        <taxon>Pyxidicoccus</taxon>
    </lineage>
</organism>
<dbReference type="EMBL" id="CP071090">
    <property type="protein sequence ID" value="QSQ20193.1"/>
    <property type="molecule type" value="Genomic_DNA"/>
</dbReference>
<dbReference type="RefSeq" id="WP_206721774.1">
    <property type="nucleotide sequence ID" value="NZ_CP071090.1"/>
</dbReference>
<evidence type="ECO:0000313" key="1">
    <source>
        <dbReference type="EMBL" id="QSQ20193.1"/>
    </source>
</evidence>
<evidence type="ECO:0000313" key="2">
    <source>
        <dbReference type="Proteomes" id="UP000662747"/>
    </source>
</evidence>